<feature type="signal peptide" evidence="1">
    <location>
        <begin position="1"/>
        <end position="21"/>
    </location>
</feature>
<evidence type="ECO:0000256" key="1">
    <source>
        <dbReference type="SAM" id="SignalP"/>
    </source>
</evidence>
<name>A0AA37S5N4_9GAMM</name>
<feature type="chain" id="PRO_5041360847" description="Orphan protein secreted protein" evidence="1">
    <location>
        <begin position="22"/>
        <end position="155"/>
    </location>
</feature>
<dbReference type="RefSeq" id="WP_058156080.1">
    <property type="nucleotide sequence ID" value="NZ_BJXY01000015.1"/>
</dbReference>
<reference evidence="2" key="1">
    <citation type="journal article" date="2014" name="Int. J. Syst. Evol. Microbiol.">
        <title>Complete genome sequence of Corynebacterium casei LMG S-19264T (=DSM 44701T), isolated from a smear-ripened cheese.</title>
        <authorList>
            <consortium name="US DOE Joint Genome Institute (JGI-PGF)"/>
            <person name="Walter F."/>
            <person name="Albersmeier A."/>
            <person name="Kalinowski J."/>
            <person name="Ruckert C."/>
        </authorList>
    </citation>
    <scope>NUCLEOTIDE SEQUENCE</scope>
    <source>
        <strain evidence="2">NBRC 103034</strain>
    </source>
</reference>
<evidence type="ECO:0008006" key="4">
    <source>
        <dbReference type="Google" id="ProtNLM"/>
    </source>
</evidence>
<proteinExistence type="predicted"/>
<sequence length="155" mass="17670">MKNYKVLLCIGCLFFANQSFAKTILPSNKTKFVSLFNSKVGDYELISGDARYCDSGSLMWLDRNNTDLGFRLGSLISFIDLHNGTQTNKVPDFCLVTTKFKYTNIGLTMDLRQDRCDNNSDTLDVSRTLNFVSDTQLEYSIKNANVQCKFELKRL</sequence>
<comment type="caution">
    <text evidence="2">The sequence shown here is derived from an EMBL/GenBank/DDBJ whole genome shotgun (WGS) entry which is preliminary data.</text>
</comment>
<protein>
    <recommendedName>
        <fullName evidence="4">Orphan protein secreted protein</fullName>
    </recommendedName>
</protein>
<evidence type="ECO:0000313" key="2">
    <source>
        <dbReference type="EMBL" id="GLQ04313.1"/>
    </source>
</evidence>
<accession>A0AA37S5N4</accession>
<dbReference type="Proteomes" id="UP001161408">
    <property type="component" value="Unassembled WGS sequence"/>
</dbReference>
<organism evidence="2 3">
    <name type="scientific">Pseudoalteromonas tetraodonis GFC</name>
    <dbReference type="NCBI Taxonomy" id="1315271"/>
    <lineage>
        <taxon>Bacteria</taxon>
        <taxon>Pseudomonadati</taxon>
        <taxon>Pseudomonadota</taxon>
        <taxon>Gammaproteobacteria</taxon>
        <taxon>Alteromonadales</taxon>
        <taxon>Pseudoalteromonadaceae</taxon>
        <taxon>Pseudoalteromonas</taxon>
    </lineage>
</organism>
<keyword evidence="3" id="KW-1185">Reference proteome</keyword>
<dbReference type="EMBL" id="BSNE01000020">
    <property type="protein sequence ID" value="GLQ04313.1"/>
    <property type="molecule type" value="Genomic_DNA"/>
</dbReference>
<dbReference type="GeneID" id="99694436"/>
<evidence type="ECO:0000313" key="3">
    <source>
        <dbReference type="Proteomes" id="UP001161408"/>
    </source>
</evidence>
<dbReference type="AlphaFoldDB" id="A0AA37S5N4"/>
<reference evidence="2" key="2">
    <citation type="submission" date="2023-01" db="EMBL/GenBank/DDBJ databases">
        <title>Draft genome sequence of Pseudoalteromonas tetraodonis strain NBRC 103034.</title>
        <authorList>
            <person name="Sun Q."/>
            <person name="Mori K."/>
        </authorList>
    </citation>
    <scope>NUCLEOTIDE SEQUENCE</scope>
    <source>
        <strain evidence="2">NBRC 103034</strain>
    </source>
</reference>
<keyword evidence="1" id="KW-0732">Signal</keyword>
<gene>
    <name evidence="2" type="ORF">GCM10007914_31940</name>
</gene>